<reference evidence="6 7" key="1">
    <citation type="journal article" date="2006" name="Extremophiles">
        <title>Characterization of Exiguobacterium isolates from the Siberian permafrost. Description of Exiguobacterium sibiricum sp. nov.</title>
        <authorList>
            <person name="Rodrigues D.F."/>
            <person name="Goris J."/>
            <person name="Vishnivetskaya T."/>
            <person name="Gilichinsky D."/>
            <person name="Thomashow M.F."/>
            <person name="Tiedje J.M."/>
        </authorList>
    </citation>
    <scope>NUCLEOTIDE SEQUENCE [LARGE SCALE GENOMIC DNA]</scope>
    <source>
        <strain evidence="7">DSM 17290 / CIP 109462 / JCM 13490 / 255-15</strain>
    </source>
</reference>
<evidence type="ECO:0000313" key="7">
    <source>
        <dbReference type="Proteomes" id="UP000001681"/>
    </source>
</evidence>
<comment type="similarity">
    <text evidence="1 4">Belongs to the prolyl-tRNA editing family. YbaK/EbsC subfamily.</text>
</comment>
<gene>
    <name evidence="6" type="ordered locus">Exig_0745</name>
</gene>
<evidence type="ECO:0000256" key="3">
    <source>
        <dbReference type="ARBA" id="ARBA00023239"/>
    </source>
</evidence>
<dbReference type="Pfam" id="PF04073">
    <property type="entry name" value="tRNA_edit"/>
    <property type="match status" value="1"/>
</dbReference>
<keyword evidence="7" id="KW-1185">Reference proteome</keyword>
<evidence type="ECO:0000256" key="2">
    <source>
        <dbReference type="ARBA" id="ARBA00022917"/>
    </source>
</evidence>
<dbReference type="eggNOG" id="COG2606">
    <property type="taxonomic scope" value="Bacteria"/>
</dbReference>
<dbReference type="RefSeq" id="WP_012369650.1">
    <property type="nucleotide sequence ID" value="NC_010556.1"/>
</dbReference>
<dbReference type="PANTHER" id="PTHR30411:SF0">
    <property type="entry name" value="CYS-TRNA(PRO)_CYS-TRNA(CYS) DEACYLASE YBAK"/>
    <property type="match status" value="1"/>
</dbReference>
<dbReference type="InterPro" id="IPR004369">
    <property type="entry name" value="Prolyl-tRNA_editing_YbaK/EbsC"/>
</dbReference>
<dbReference type="EMBL" id="CP001022">
    <property type="protein sequence ID" value="ACB60226.1"/>
    <property type="molecule type" value="Genomic_DNA"/>
</dbReference>
<dbReference type="HOGENOM" id="CLU_094875_3_0_9"/>
<protein>
    <recommendedName>
        <fullName evidence="4">Cys-tRNA(Pro)/Cys-tRNA(Cys) deacylase</fullName>
        <ecNumber evidence="4">4.2.-.-</ecNumber>
    </recommendedName>
</protein>
<accession>B1YKP3</accession>
<reference evidence="6 7" key="2">
    <citation type="journal article" date="2008" name="BMC Genomics">
        <title>Architecture of thermal adaptation in an Exiguobacterium sibiricum strain isolated from 3 million year old permafrost: a genome and transcriptome approach.</title>
        <authorList>
            <person name="Rodrigues D.F."/>
            <person name="Ivanova N."/>
            <person name="He Z."/>
            <person name="Huebner M."/>
            <person name="Zhou J."/>
            <person name="Tiedje J.M."/>
        </authorList>
    </citation>
    <scope>NUCLEOTIDE SEQUENCE [LARGE SCALE GENOMIC DNA]</scope>
    <source>
        <strain evidence="7">DSM 17290 / CIP 109462 / JCM 13490 / 255-15</strain>
    </source>
</reference>
<dbReference type="Proteomes" id="UP000001681">
    <property type="component" value="Chromosome"/>
</dbReference>
<evidence type="ECO:0000313" key="6">
    <source>
        <dbReference type="EMBL" id="ACB60226.1"/>
    </source>
</evidence>
<dbReference type="PANTHER" id="PTHR30411">
    <property type="entry name" value="CYTOPLASMIC PROTEIN"/>
    <property type="match status" value="1"/>
</dbReference>
<dbReference type="InterPro" id="IPR036754">
    <property type="entry name" value="YbaK/aa-tRNA-synt-asso_dom_sf"/>
</dbReference>
<dbReference type="NCBIfam" id="TIGR00011">
    <property type="entry name" value="YbaK_EbsC"/>
    <property type="match status" value="1"/>
</dbReference>
<keyword evidence="3 4" id="KW-0456">Lyase</keyword>
<proteinExistence type="inferred from homology"/>
<evidence type="ECO:0000256" key="1">
    <source>
        <dbReference type="ARBA" id="ARBA00009798"/>
    </source>
</evidence>
<dbReference type="GO" id="GO:0016829">
    <property type="term" value="F:lyase activity"/>
    <property type="evidence" value="ECO:0007669"/>
    <property type="project" value="UniProtKB-KW"/>
</dbReference>
<keyword evidence="2 4" id="KW-0648">Protein biosynthesis</keyword>
<dbReference type="PIRSF" id="PIRSF006181">
    <property type="entry name" value="EbsC_YbaK"/>
    <property type="match status" value="1"/>
</dbReference>
<sequence>MTTTNVARLLKQSDIPFDLLSYPVDEQDLSAQNVARKINYPLSSIFKTLVLETDAHQYVFAVISGEEEVSLKAVARAVSAKKTHLVPMKDLKQLTGYIRGGVAPIGAKKPFPVLLSHSALNQEFIIISAGKRGLQVKLAPDDFLRFTNGIVFMNR</sequence>
<dbReference type="GO" id="GO:0006412">
    <property type="term" value="P:translation"/>
    <property type="evidence" value="ECO:0007669"/>
    <property type="project" value="UniProtKB-KW"/>
</dbReference>
<dbReference type="InterPro" id="IPR007214">
    <property type="entry name" value="YbaK/aa-tRNA-synth-assoc-dom"/>
</dbReference>
<evidence type="ECO:0000256" key="4">
    <source>
        <dbReference type="PIRNR" id="PIRNR006181"/>
    </source>
</evidence>
<organism evidence="6 7">
    <name type="scientific">Exiguobacterium sibiricum (strain DSM 17290 / CCUG 55495 / CIP 109462 / JCM 13490 / 255-15)</name>
    <dbReference type="NCBI Taxonomy" id="262543"/>
    <lineage>
        <taxon>Bacteria</taxon>
        <taxon>Bacillati</taxon>
        <taxon>Bacillota</taxon>
        <taxon>Bacilli</taxon>
        <taxon>Bacillales</taxon>
        <taxon>Bacillales Family XII. Incertae Sedis</taxon>
        <taxon>Exiguobacterium</taxon>
    </lineage>
</organism>
<reference evidence="7" key="3">
    <citation type="submission" date="2008-04" db="EMBL/GenBank/DDBJ databases">
        <title>Complete sequence of chromosome of Exiguobacterium sibiricum 255-15.</title>
        <authorList>
            <consortium name="US DOE Joint Genome Institute"/>
            <person name="Copeland A."/>
            <person name="Lucas S."/>
            <person name="Lapidus A."/>
            <person name="Glavina del Rio T."/>
            <person name="Dalin E."/>
            <person name="Tice H."/>
            <person name="Bruce D."/>
            <person name="Goodwin L."/>
            <person name="Pitluck S."/>
            <person name="Kiss H."/>
            <person name="Chertkov O."/>
            <person name="Monk C."/>
            <person name="Brettin T."/>
            <person name="Detter J.C."/>
            <person name="Han C."/>
            <person name="Kuske C.R."/>
            <person name="Schmutz J."/>
            <person name="Larimer F."/>
            <person name="Land M."/>
            <person name="Hauser L."/>
            <person name="Kyrpides N."/>
            <person name="Mikhailova N."/>
            <person name="Vishnivetskaya T."/>
            <person name="Rodrigues D.F."/>
            <person name="Gilichinsky D."/>
            <person name="Tiedje J."/>
            <person name="Richardson P."/>
        </authorList>
    </citation>
    <scope>NUCLEOTIDE SEQUENCE [LARGE SCALE GENOMIC DNA]</scope>
    <source>
        <strain evidence="7">DSM 17290 / CIP 109462 / JCM 13490 / 255-15</strain>
    </source>
</reference>
<dbReference type="Gene3D" id="3.90.960.10">
    <property type="entry name" value="YbaK/aminoacyl-tRNA synthetase-associated domain"/>
    <property type="match status" value="1"/>
</dbReference>
<dbReference type="GO" id="GO:0002161">
    <property type="term" value="F:aminoacyl-tRNA deacylase activity"/>
    <property type="evidence" value="ECO:0007669"/>
    <property type="project" value="InterPro"/>
</dbReference>
<dbReference type="KEGG" id="esi:Exig_0745"/>
<dbReference type="SUPFAM" id="SSF55826">
    <property type="entry name" value="YbaK/ProRS associated domain"/>
    <property type="match status" value="1"/>
</dbReference>
<dbReference type="OrthoDB" id="9809296at2"/>
<dbReference type="CDD" id="cd00002">
    <property type="entry name" value="YbaK_deacylase"/>
    <property type="match status" value="1"/>
</dbReference>
<feature type="domain" description="YbaK/aminoacyl-tRNA synthetase-associated" evidence="5">
    <location>
        <begin position="30"/>
        <end position="146"/>
    </location>
</feature>
<dbReference type="EC" id="4.2.-.-" evidence="4"/>
<evidence type="ECO:0000259" key="5">
    <source>
        <dbReference type="Pfam" id="PF04073"/>
    </source>
</evidence>
<dbReference type="SMR" id="B1YKP3"/>
<dbReference type="AlphaFoldDB" id="B1YKP3"/>
<name>B1YKP3_EXIS2</name>
<dbReference type="STRING" id="262543.Exig_0745"/>